<evidence type="ECO:0000313" key="9">
    <source>
        <dbReference type="EMBL" id="CAA9433813.1"/>
    </source>
</evidence>
<feature type="transmembrane region" description="Helical" evidence="8">
    <location>
        <begin position="250"/>
        <end position="271"/>
    </location>
</feature>
<reference evidence="9" key="1">
    <citation type="submission" date="2020-02" db="EMBL/GenBank/DDBJ databases">
        <authorList>
            <person name="Meier V. D."/>
        </authorList>
    </citation>
    <scope>NUCLEOTIDE SEQUENCE</scope>
    <source>
        <strain evidence="9">AVDCRST_MAG78</strain>
    </source>
</reference>
<feature type="transmembrane region" description="Helical" evidence="8">
    <location>
        <begin position="80"/>
        <end position="103"/>
    </location>
</feature>
<dbReference type="AlphaFoldDB" id="A0A6J4Q5Y2"/>
<keyword evidence="6 8" id="KW-0472">Membrane</keyword>
<feature type="transmembrane region" description="Helical" evidence="8">
    <location>
        <begin position="115"/>
        <end position="133"/>
    </location>
</feature>
<keyword evidence="5 8" id="KW-1133">Transmembrane helix</keyword>
<proteinExistence type="inferred from homology"/>
<feature type="transmembrane region" description="Helical" evidence="8">
    <location>
        <begin position="394"/>
        <end position="412"/>
    </location>
</feature>
<dbReference type="PANTHER" id="PTHR33567">
    <property type="entry name" value="CHROMATE ION TRANSPORTER (EUROFUNG)"/>
    <property type="match status" value="1"/>
</dbReference>
<evidence type="ECO:0000256" key="6">
    <source>
        <dbReference type="ARBA" id="ARBA00023136"/>
    </source>
</evidence>
<accession>A0A6J4Q5Y2</accession>
<gene>
    <name evidence="9" type="ORF">AVDCRST_MAG78-1887</name>
</gene>
<comment type="subcellular location">
    <subcellularLocation>
        <location evidence="1">Cell membrane</location>
        <topology evidence="1">Multi-pass membrane protein</topology>
    </subcellularLocation>
</comment>
<feature type="transmembrane region" description="Helical" evidence="8">
    <location>
        <begin position="12"/>
        <end position="33"/>
    </location>
</feature>
<evidence type="ECO:0000256" key="8">
    <source>
        <dbReference type="SAM" id="Phobius"/>
    </source>
</evidence>
<dbReference type="GO" id="GO:0015109">
    <property type="term" value="F:chromate transmembrane transporter activity"/>
    <property type="evidence" value="ECO:0007669"/>
    <property type="project" value="InterPro"/>
</dbReference>
<feature type="compositionally biased region" description="Acidic residues" evidence="7">
    <location>
        <begin position="194"/>
        <end position="204"/>
    </location>
</feature>
<evidence type="ECO:0000256" key="2">
    <source>
        <dbReference type="ARBA" id="ARBA00005262"/>
    </source>
</evidence>
<dbReference type="InterPro" id="IPR014047">
    <property type="entry name" value="Chr_Tranpt_l_chain"/>
</dbReference>
<dbReference type="GO" id="GO:0005886">
    <property type="term" value="C:plasma membrane"/>
    <property type="evidence" value="ECO:0007669"/>
    <property type="project" value="UniProtKB-SubCell"/>
</dbReference>
<feature type="region of interest" description="Disordered" evidence="7">
    <location>
        <begin position="189"/>
        <end position="210"/>
    </location>
</feature>
<evidence type="ECO:0000256" key="3">
    <source>
        <dbReference type="ARBA" id="ARBA00022475"/>
    </source>
</evidence>
<protein>
    <submittedName>
        <fullName evidence="9">Chromate transport protein ChrA</fullName>
    </submittedName>
</protein>
<feature type="transmembrane region" description="Helical" evidence="8">
    <location>
        <begin position="145"/>
        <end position="178"/>
    </location>
</feature>
<dbReference type="InterPro" id="IPR003370">
    <property type="entry name" value="Chromate_transpt"/>
</dbReference>
<name>A0A6J4Q5Y2_9ACTN</name>
<keyword evidence="3" id="KW-1003">Cell membrane</keyword>
<organism evidence="9">
    <name type="scientific">uncultured Rubrobacteraceae bacterium</name>
    <dbReference type="NCBI Taxonomy" id="349277"/>
    <lineage>
        <taxon>Bacteria</taxon>
        <taxon>Bacillati</taxon>
        <taxon>Actinomycetota</taxon>
        <taxon>Rubrobacteria</taxon>
        <taxon>Rubrobacterales</taxon>
        <taxon>Rubrobacteraceae</taxon>
        <taxon>environmental samples</taxon>
    </lineage>
</organism>
<keyword evidence="4 8" id="KW-0812">Transmembrane</keyword>
<feature type="transmembrane region" description="Helical" evidence="8">
    <location>
        <begin position="419"/>
        <end position="436"/>
    </location>
</feature>
<feature type="transmembrane region" description="Helical" evidence="8">
    <location>
        <begin position="322"/>
        <end position="351"/>
    </location>
</feature>
<evidence type="ECO:0000256" key="4">
    <source>
        <dbReference type="ARBA" id="ARBA00022692"/>
    </source>
</evidence>
<dbReference type="NCBIfam" id="TIGR00937">
    <property type="entry name" value="2A51"/>
    <property type="match status" value="1"/>
</dbReference>
<dbReference type="EMBL" id="CADCVB010000124">
    <property type="protein sequence ID" value="CAA9433813.1"/>
    <property type="molecule type" value="Genomic_DNA"/>
</dbReference>
<feature type="transmembrane region" description="Helical" evidence="8">
    <location>
        <begin position="363"/>
        <end position="388"/>
    </location>
</feature>
<dbReference type="Pfam" id="PF02417">
    <property type="entry name" value="Chromate_transp"/>
    <property type="match status" value="2"/>
</dbReference>
<dbReference type="PIRSF" id="PIRSF004810">
    <property type="entry name" value="ChrA"/>
    <property type="match status" value="1"/>
</dbReference>
<comment type="similarity">
    <text evidence="2">Belongs to the chromate ion transporter (CHR) (TC 2.A.51) family.</text>
</comment>
<evidence type="ECO:0000256" key="5">
    <source>
        <dbReference type="ARBA" id="ARBA00022989"/>
    </source>
</evidence>
<dbReference type="PANTHER" id="PTHR33567:SF3">
    <property type="entry name" value="CHROMATE ION TRANSPORTER (EUROFUNG)"/>
    <property type="match status" value="1"/>
</dbReference>
<evidence type="ECO:0000256" key="1">
    <source>
        <dbReference type="ARBA" id="ARBA00004651"/>
    </source>
</evidence>
<sequence>MEKVKPVGFREAFWFWVKLGFINFGGPAGQIAIMHEELVERKRWVSEGQFLRTLNFCMLLPGPEAQQVATYIGWRLHGTLGGVVAGSFFVIPSIFVLLLLSYLSVAYSEVPAITGLLYGIQPVVIAIVVEAVLRIGKRTLHHAALVAFAVASFVAIYFLSVPFPLVVLGAALAGLLLLRWWPEIFRPSGHGGEDSEEEDPETSDEPSGGGRASVLRNLRLVGIFLVLWAVPVGAVWIWRGGEDVLFREALFFTGAAFVTIGGAYSVLSYVADVAVNTYGWLTTEQMVQGLGLAESTPGPLIMVTQYVGFLGAWNFSGPFSPLLYGTLGAAITTYVTFLPCFFFIFLLAPYIELLANNRRIQAALVGVTAAVVGVIANLAVFFASNVLFPNGFSVGGLDVFAFVVAVVSFVVLQRFKVPIYVMVPVGALAGMTWTLLA</sequence>
<evidence type="ECO:0000256" key="7">
    <source>
        <dbReference type="SAM" id="MobiDB-lite"/>
    </source>
</evidence>
<feature type="transmembrane region" description="Helical" evidence="8">
    <location>
        <begin position="220"/>
        <end position="238"/>
    </location>
</feature>